<evidence type="ECO:0000313" key="2">
    <source>
        <dbReference type="EMBL" id="KKN72159.1"/>
    </source>
</evidence>
<sequence length="244" mass="28699">MVVLVPSYKNSLWYERNLSSIISQDYDNFTVVYVDDCSPDNTGDLVAKYIAKHNQQDRVKLIRNSERKGALCNLYDMIHDCDDDDIVVTLDGDDWFANAVVLKTINEVYQNNDVWMTYGSYQDCPGMTRGCCKPYENQIINANLFRNVPWRASHPRTFYAWLFKKIKKEDFYDPNGKWLDMAWDLSFMMPMLEMSGSRHKYVHSILYSYNNENPISDYKVNQARQGALDRWIRSKPKYNKIDQA</sequence>
<proteinExistence type="predicted"/>
<feature type="domain" description="Glycosyltransferase 2-like" evidence="1">
    <location>
        <begin position="3"/>
        <end position="165"/>
    </location>
</feature>
<dbReference type="Gene3D" id="3.90.550.10">
    <property type="entry name" value="Spore Coat Polysaccharide Biosynthesis Protein SpsA, Chain A"/>
    <property type="match status" value="1"/>
</dbReference>
<dbReference type="AlphaFoldDB" id="A0A0F9SYY0"/>
<organism evidence="2">
    <name type="scientific">marine sediment metagenome</name>
    <dbReference type="NCBI Taxonomy" id="412755"/>
    <lineage>
        <taxon>unclassified sequences</taxon>
        <taxon>metagenomes</taxon>
        <taxon>ecological metagenomes</taxon>
    </lineage>
</organism>
<dbReference type="InterPro" id="IPR050834">
    <property type="entry name" value="Glycosyltransf_2"/>
</dbReference>
<gene>
    <name evidence="2" type="ORF">LCGC14_0413710</name>
</gene>
<dbReference type="PANTHER" id="PTHR43685">
    <property type="entry name" value="GLYCOSYLTRANSFERASE"/>
    <property type="match status" value="1"/>
</dbReference>
<reference evidence="2" key="1">
    <citation type="journal article" date="2015" name="Nature">
        <title>Complex archaea that bridge the gap between prokaryotes and eukaryotes.</title>
        <authorList>
            <person name="Spang A."/>
            <person name="Saw J.H."/>
            <person name="Jorgensen S.L."/>
            <person name="Zaremba-Niedzwiedzka K."/>
            <person name="Martijn J."/>
            <person name="Lind A.E."/>
            <person name="van Eijk R."/>
            <person name="Schleper C."/>
            <person name="Guy L."/>
            <person name="Ettema T.J."/>
        </authorList>
    </citation>
    <scope>NUCLEOTIDE SEQUENCE</scope>
</reference>
<protein>
    <recommendedName>
        <fullName evidence="1">Glycosyltransferase 2-like domain-containing protein</fullName>
    </recommendedName>
</protein>
<dbReference type="InterPro" id="IPR001173">
    <property type="entry name" value="Glyco_trans_2-like"/>
</dbReference>
<comment type="caution">
    <text evidence="2">The sequence shown here is derived from an EMBL/GenBank/DDBJ whole genome shotgun (WGS) entry which is preliminary data.</text>
</comment>
<dbReference type="EMBL" id="LAZR01000368">
    <property type="protein sequence ID" value="KKN72159.1"/>
    <property type="molecule type" value="Genomic_DNA"/>
</dbReference>
<dbReference type="PANTHER" id="PTHR43685:SF11">
    <property type="entry name" value="GLYCOSYLTRANSFERASE TAGX-RELATED"/>
    <property type="match status" value="1"/>
</dbReference>
<evidence type="ECO:0000259" key="1">
    <source>
        <dbReference type="Pfam" id="PF00535"/>
    </source>
</evidence>
<dbReference type="Pfam" id="PF00535">
    <property type="entry name" value="Glycos_transf_2"/>
    <property type="match status" value="1"/>
</dbReference>
<name>A0A0F9SYY0_9ZZZZ</name>
<dbReference type="SUPFAM" id="SSF53448">
    <property type="entry name" value="Nucleotide-diphospho-sugar transferases"/>
    <property type="match status" value="1"/>
</dbReference>
<dbReference type="InterPro" id="IPR029044">
    <property type="entry name" value="Nucleotide-diphossugar_trans"/>
</dbReference>
<accession>A0A0F9SYY0</accession>